<sequence length="148" mass="17217">MVGGSLITVMDVKAAFNRKIKKVTGVGVGSHAIDEDIAGPIFFTNMSVISSSAVNKTLHRNNLRLRALYYPAKKLDKIDMYKVQADLEKEFRLSLEVKDRVLNVEDIKFDVDEEEGFMYFTFRVEYMTRYEKEEYDTMKVLEVREREV</sequence>
<dbReference type="STRING" id="1261.HMPREF3195_01376"/>
<dbReference type="AlphaFoldDB" id="A0A135YQ54"/>
<gene>
    <name evidence="1" type="ORF">HMPREF3195_01376</name>
</gene>
<comment type="caution">
    <text evidence="1">The sequence shown here is derived from an EMBL/GenBank/DDBJ whole genome shotgun (WGS) entry which is preliminary data.</text>
</comment>
<proteinExistence type="predicted"/>
<dbReference type="InterPro" id="IPR049254">
    <property type="entry name" value="Phage_tail_terminator"/>
</dbReference>
<dbReference type="EMBL" id="LSQZ01000071">
    <property type="protein sequence ID" value="KXI11471.1"/>
    <property type="molecule type" value="Genomic_DNA"/>
</dbReference>
<reference evidence="1 2" key="1">
    <citation type="submission" date="2016-02" db="EMBL/GenBank/DDBJ databases">
        <authorList>
            <person name="Wen L."/>
            <person name="He K."/>
            <person name="Yang H."/>
        </authorList>
    </citation>
    <scope>NUCLEOTIDE SEQUENCE [LARGE SCALE GENOMIC DNA]</scope>
    <source>
        <strain evidence="1 2">MJR8628A</strain>
    </source>
</reference>
<protein>
    <submittedName>
        <fullName evidence="1">Uncharacterized protein</fullName>
    </submittedName>
</protein>
<organism evidence="1 2">
    <name type="scientific">Peptostreptococcus anaerobius</name>
    <dbReference type="NCBI Taxonomy" id="1261"/>
    <lineage>
        <taxon>Bacteria</taxon>
        <taxon>Bacillati</taxon>
        <taxon>Bacillota</taxon>
        <taxon>Clostridia</taxon>
        <taxon>Peptostreptococcales</taxon>
        <taxon>Peptostreptococcaceae</taxon>
        <taxon>Peptostreptococcus</taxon>
    </lineage>
</organism>
<dbReference type="PATRIC" id="fig|1261.5.peg.1379"/>
<accession>A0A135YQ54</accession>
<dbReference type="Proteomes" id="UP000070326">
    <property type="component" value="Unassembled WGS sequence"/>
</dbReference>
<dbReference type="Pfam" id="PF20765">
    <property type="entry name" value="Phage_tail_terminator_8"/>
    <property type="match status" value="1"/>
</dbReference>
<evidence type="ECO:0000313" key="2">
    <source>
        <dbReference type="Proteomes" id="UP000070326"/>
    </source>
</evidence>
<name>A0A135YQ54_9FIRM</name>
<evidence type="ECO:0000313" key="1">
    <source>
        <dbReference type="EMBL" id="KXI11471.1"/>
    </source>
</evidence>